<reference evidence="6 7" key="1">
    <citation type="journal article" date="2012" name="Eukaryot. Cell">
        <title>Draft genome sequence of CBS 2479, the standard type strain of Trichosporon asahii.</title>
        <authorList>
            <person name="Yang R.Y."/>
            <person name="Li H.T."/>
            <person name="Zhu H."/>
            <person name="Zhou G.P."/>
            <person name="Wang M."/>
            <person name="Wang L."/>
        </authorList>
    </citation>
    <scope>NUCLEOTIDE SEQUENCE [LARGE SCALE GENOMIC DNA]</scope>
    <source>
        <strain evidence="7">ATCC 90039 / CBS 2479 / JCM 2466 / KCTC 7840 / NCYC 2677 / UAMH 7654</strain>
    </source>
</reference>
<dbReference type="RefSeq" id="XP_014177014.1">
    <property type="nucleotide sequence ID" value="XM_014321539.1"/>
</dbReference>
<organism evidence="6 7">
    <name type="scientific">Trichosporon asahii var. asahii (strain ATCC 90039 / CBS 2479 / JCM 2466 / KCTC 7840 / NBRC 103889/ NCYC 2677 / UAMH 7654)</name>
    <name type="common">Yeast</name>
    <dbReference type="NCBI Taxonomy" id="1186058"/>
    <lineage>
        <taxon>Eukaryota</taxon>
        <taxon>Fungi</taxon>
        <taxon>Dikarya</taxon>
        <taxon>Basidiomycota</taxon>
        <taxon>Agaricomycotina</taxon>
        <taxon>Tremellomycetes</taxon>
        <taxon>Trichosporonales</taxon>
        <taxon>Trichosporonaceae</taxon>
        <taxon>Trichosporon</taxon>
    </lineage>
</organism>
<evidence type="ECO:0000256" key="2">
    <source>
        <dbReference type="ARBA" id="ARBA00022737"/>
    </source>
</evidence>
<evidence type="ECO:0000259" key="5">
    <source>
        <dbReference type="PROSITE" id="PS51770"/>
    </source>
</evidence>
<dbReference type="GO" id="GO:0006637">
    <property type="term" value="P:acyl-CoA metabolic process"/>
    <property type="evidence" value="ECO:0007669"/>
    <property type="project" value="TreeGrafter"/>
</dbReference>
<feature type="domain" description="HotDog ACOT-type" evidence="5">
    <location>
        <begin position="338"/>
        <end position="458"/>
    </location>
</feature>
<comment type="caution">
    <text evidence="6">The sequence shown here is derived from an EMBL/GenBank/DDBJ whole genome shotgun (WGS) entry which is preliminary data.</text>
</comment>
<keyword evidence="3" id="KW-0378">Hydrolase</keyword>
<feature type="domain" description="HotDog ACOT-type" evidence="5">
    <location>
        <begin position="127"/>
        <end position="264"/>
    </location>
</feature>
<dbReference type="InterPro" id="IPR033120">
    <property type="entry name" value="HOTDOG_ACOT"/>
</dbReference>
<proteinExistence type="inferred from homology"/>
<protein>
    <recommendedName>
        <fullName evidence="5">HotDog ACOT-type domain-containing protein</fullName>
    </recommendedName>
</protein>
<keyword evidence="4" id="KW-0809">Transit peptide</keyword>
<dbReference type="KEGG" id="tasa:A1Q1_06425"/>
<dbReference type="VEuPathDB" id="FungiDB:A1Q1_06425"/>
<accession>J5Q2X1</accession>
<dbReference type="GO" id="GO:0047617">
    <property type="term" value="F:fatty acyl-CoA hydrolase activity"/>
    <property type="evidence" value="ECO:0007669"/>
    <property type="project" value="TreeGrafter"/>
</dbReference>
<dbReference type="EMBL" id="ALBS01000332">
    <property type="protein sequence ID" value="EJT45193.1"/>
    <property type="molecule type" value="Genomic_DNA"/>
</dbReference>
<dbReference type="AlphaFoldDB" id="J5Q2X1"/>
<evidence type="ECO:0000256" key="4">
    <source>
        <dbReference type="ARBA" id="ARBA00022946"/>
    </source>
</evidence>
<evidence type="ECO:0000256" key="3">
    <source>
        <dbReference type="ARBA" id="ARBA00022801"/>
    </source>
</evidence>
<dbReference type="CDD" id="cd03442">
    <property type="entry name" value="BFIT_BACH"/>
    <property type="match status" value="2"/>
</dbReference>
<sequence>MLRSMRSSLGLGSRARAAYRSAAARTVPTPTYFSRGNATAATPVKTEAKQEAKQQYVTLQEIDRLLTHISQSSKKAKDDTPLVMRAHPVPWMKPEYITPELSGQAAKKKEEVPPLTAEEKKQFMAPKHMSASYTSFVLPLASNPRLYDKYVNFAGGFQHLDSLAGAVGYRHCLARDDRDASEDFHNQSARAGIFIATASADRLDMFGCLNHENVRDLKFSGFVTWTGRSSMEVFVKMEGMGKPGTDKTDTLMLGRFSMVCRDSHTYKAHPVPPLIVETPEEQALWDIGQAHKEERGRLSKLTLDKQAPSGEESRDLHSFMLATRGKHELDGKKLIKMKDTEMSSVQIMFPQERNLHGNVFGGFLMRQAFELAFTNAAVFAGKPPRFLALDKIEFKLPVPIGAILWLKSKVVYCEEPTGGPYGEAKMHIIVKAEVEDVKTGSRNETNTFFFTMVKDNMENLKKIVVPDTYIEAMQYLEGERRIEVGDEVRRLYQAGVH</sequence>
<dbReference type="OrthoDB" id="331699at2759"/>
<dbReference type="InterPro" id="IPR029069">
    <property type="entry name" value="HotDog_dom_sf"/>
</dbReference>
<dbReference type="PANTHER" id="PTHR12655:SF0">
    <property type="entry name" value="ACYL-COENZYME A THIOESTERASE 9, MITOCHONDRIAL"/>
    <property type="match status" value="1"/>
</dbReference>
<dbReference type="GeneID" id="25989937"/>
<evidence type="ECO:0000313" key="6">
    <source>
        <dbReference type="EMBL" id="EJT45193.1"/>
    </source>
</evidence>
<dbReference type="SUPFAM" id="SSF54637">
    <property type="entry name" value="Thioesterase/thiol ester dehydrase-isomerase"/>
    <property type="match status" value="2"/>
</dbReference>
<evidence type="ECO:0000256" key="1">
    <source>
        <dbReference type="ARBA" id="ARBA00010458"/>
    </source>
</evidence>
<name>J5Q2X1_TRIAS</name>
<dbReference type="GO" id="GO:0005739">
    <property type="term" value="C:mitochondrion"/>
    <property type="evidence" value="ECO:0007669"/>
    <property type="project" value="TreeGrafter"/>
</dbReference>
<dbReference type="Gene3D" id="3.10.129.10">
    <property type="entry name" value="Hotdog Thioesterase"/>
    <property type="match status" value="2"/>
</dbReference>
<comment type="similarity">
    <text evidence="1">Belongs to the acyl coenzyme A hydrolase family.</text>
</comment>
<evidence type="ECO:0000313" key="7">
    <source>
        <dbReference type="Proteomes" id="UP000002748"/>
    </source>
</evidence>
<dbReference type="HOGENOM" id="CLU_032862_0_0_1"/>
<dbReference type="Proteomes" id="UP000002748">
    <property type="component" value="Unassembled WGS sequence"/>
</dbReference>
<gene>
    <name evidence="6" type="ORF">A1Q1_06425</name>
</gene>
<dbReference type="PANTHER" id="PTHR12655">
    <property type="entry name" value="ACYL-COA THIOESTERASE"/>
    <property type="match status" value="1"/>
</dbReference>
<keyword evidence="2" id="KW-0677">Repeat</keyword>
<dbReference type="PROSITE" id="PS51770">
    <property type="entry name" value="HOTDOG_ACOT"/>
    <property type="match status" value="2"/>
</dbReference>